<evidence type="ECO:0000313" key="3">
    <source>
        <dbReference type="Proteomes" id="UP000177169"/>
    </source>
</evidence>
<proteinExistence type="predicted"/>
<comment type="caution">
    <text evidence="2">The sequence shown here is derived from an EMBL/GenBank/DDBJ whole genome shotgun (WGS) entry which is preliminary data.</text>
</comment>
<reference evidence="2 3" key="1">
    <citation type="journal article" date="2016" name="Nat. Commun.">
        <title>Thousands of microbial genomes shed light on interconnected biogeochemical processes in an aquifer system.</title>
        <authorList>
            <person name="Anantharaman K."/>
            <person name="Brown C.T."/>
            <person name="Hug L.A."/>
            <person name="Sharon I."/>
            <person name="Castelle C.J."/>
            <person name="Probst A.J."/>
            <person name="Thomas B.C."/>
            <person name="Singh A."/>
            <person name="Wilkins M.J."/>
            <person name="Karaoz U."/>
            <person name="Brodie E.L."/>
            <person name="Williams K.H."/>
            <person name="Hubbard S.S."/>
            <person name="Banfield J.F."/>
        </authorList>
    </citation>
    <scope>NUCLEOTIDE SEQUENCE [LARGE SCALE GENOMIC DNA]</scope>
</reference>
<sequence length="85" mass="9502">MQLVSRKNFLIFLAALLVVALGYMIISSSGRYLPQGSDVDPEIQKVETQSSSDDIDSIEKDINNTDYSGIDKDLQDVQNELNQSY</sequence>
<dbReference type="EMBL" id="MGGR01000039">
    <property type="protein sequence ID" value="OGM31790.1"/>
    <property type="molecule type" value="Genomic_DNA"/>
</dbReference>
<name>A0A1F7YX36_9BACT</name>
<dbReference type="STRING" id="1802505.A3D01_05465"/>
<feature type="compositionally biased region" description="Basic and acidic residues" evidence="1">
    <location>
        <begin position="57"/>
        <end position="70"/>
    </location>
</feature>
<dbReference type="AlphaFoldDB" id="A0A1F7YX36"/>
<evidence type="ECO:0000313" key="2">
    <source>
        <dbReference type="EMBL" id="OGM31790.1"/>
    </source>
</evidence>
<dbReference type="Proteomes" id="UP000177169">
    <property type="component" value="Unassembled WGS sequence"/>
</dbReference>
<feature type="region of interest" description="Disordered" evidence="1">
    <location>
        <begin position="46"/>
        <end position="70"/>
    </location>
</feature>
<accession>A0A1F7YX36</accession>
<organism evidence="2 3">
    <name type="scientific">Candidatus Woesebacteria bacterium RIFCSPHIGHO2_02_FULL_39_13</name>
    <dbReference type="NCBI Taxonomy" id="1802505"/>
    <lineage>
        <taxon>Bacteria</taxon>
        <taxon>Candidatus Woeseibacteriota</taxon>
    </lineage>
</organism>
<gene>
    <name evidence="2" type="ORF">A3D01_05465</name>
</gene>
<evidence type="ECO:0000256" key="1">
    <source>
        <dbReference type="SAM" id="MobiDB-lite"/>
    </source>
</evidence>
<protein>
    <submittedName>
        <fullName evidence="2">Uncharacterized protein</fullName>
    </submittedName>
</protein>